<proteinExistence type="predicted"/>
<sequence length="182" mass="20789">MTDINKLAQQLEDESLPPVEKWNPDYCGDIDMVIKRDGSWHYMGTPIGRKKLVKLFSNVIRKDDDKYYLVTPVEKIGITVEDAPFLAVLMDVEQQNGTQQLIFTDNVGNRFIAGNDHPIRVKVDPNTQEPSPYIRVRRNLDALISRNVFYQMVELADQQTTNDSTELTIKSLGETFSLGRVN</sequence>
<evidence type="ECO:0000313" key="4">
    <source>
        <dbReference type="Proteomes" id="UP000245790"/>
    </source>
</evidence>
<reference evidence="3 4" key="1">
    <citation type="submission" date="2018-05" db="EMBL/GenBank/DDBJ databases">
        <title>Genomic Encyclopedia of Type Strains, Phase IV (KMG-IV): sequencing the most valuable type-strain genomes for metagenomic binning, comparative biology and taxonomic classification.</title>
        <authorList>
            <person name="Goeker M."/>
        </authorList>
    </citation>
    <scope>NUCLEOTIDE SEQUENCE [LARGE SCALE GENOMIC DNA]</scope>
    <source>
        <strain evidence="3 4">DSM 25350</strain>
    </source>
</reference>
<feature type="domain" description="DUF1285" evidence="2">
    <location>
        <begin position="84"/>
        <end position="178"/>
    </location>
</feature>
<dbReference type="Pfam" id="PF21028">
    <property type="entry name" value="DUF1285_C"/>
    <property type="match status" value="1"/>
</dbReference>
<dbReference type="PIRSF" id="PIRSF029557">
    <property type="entry name" value="UCP029557"/>
    <property type="match status" value="1"/>
</dbReference>
<accession>A0A316FC00</accession>
<name>A0A316FC00_9GAMM</name>
<feature type="domain" description="DUF1285" evidence="1">
    <location>
        <begin position="17"/>
        <end position="83"/>
    </location>
</feature>
<dbReference type="OrthoDB" id="3078366at2"/>
<dbReference type="Pfam" id="PF06938">
    <property type="entry name" value="DUF1285_N"/>
    <property type="match status" value="1"/>
</dbReference>
<dbReference type="InterPro" id="IPR010707">
    <property type="entry name" value="DUF1285"/>
</dbReference>
<dbReference type="InterPro" id="IPR048342">
    <property type="entry name" value="DUF1285_C"/>
</dbReference>
<dbReference type="AlphaFoldDB" id="A0A316FC00"/>
<dbReference type="Gene3D" id="2.30.270.10">
    <property type="entry name" value="duf1285 protein"/>
    <property type="match status" value="1"/>
</dbReference>
<evidence type="ECO:0000259" key="1">
    <source>
        <dbReference type="Pfam" id="PF06938"/>
    </source>
</evidence>
<organism evidence="3 4">
    <name type="scientific">Pleionea mediterranea</name>
    <dbReference type="NCBI Taxonomy" id="523701"/>
    <lineage>
        <taxon>Bacteria</taxon>
        <taxon>Pseudomonadati</taxon>
        <taxon>Pseudomonadota</taxon>
        <taxon>Gammaproteobacteria</taxon>
        <taxon>Oceanospirillales</taxon>
        <taxon>Pleioneaceae</taxon>
        <taxon>Pleionea</taxon>
    </lineage>
</organism>
<evidence type="ECO:0008006" key="5">
    <source>
        <dbReference type="Google" id="ProtNLM"/>
    </source>
</evidence>
<dbReference type="Gene3D" id="3.10.540.10">
    <property type="entry name" value="duf1285 like domain"/>
    <property type="match status" value="1"/>
</dbReference>
<dbReference type="RefSeq" id="WP_109764819.1">
    <property type="nucleotide sequence ID" value="NZ_QGGU01000013.1"/>
</dbReference>
<evidence type="ECO:0000259" key="2">
    <source>
        <dbReference type="Pfam" id="PF21028"/>
    </source>
</evidence>
<evidence type="ECO:0000313" key="3">
    <source>
        <dbReference type="EMBL" id="PWK46384.1"/>
    </source>
</evidence>
<keyword evidence="4" id="KW-1185">Reference proteome</keyword>
<dbReference type="EMBL" id="QGGU01000013">
    <property type="protein sequence ID" value="PWK46384.1"/>
    <property type="molecule type" value="Genomic_DNA"/>
</dbReference>
<dbReference type="Proteomes" id="UP000245790">
    <property type="component" value="Unassembled WGS sequence"/>
</dbReference>
<dbReference type="InterPro" id="IPR023361">
    <property type="entry name" value="DUF1285_beta_roll_sf"/>
</dbReference>
<dbReference type="InterPro" id="IPR048341">
    <property type="entry name" value="DUF1285_N"/>
</dbReference>
<comment type="caution">
    <text evidence="3">The sequence shown here is derived from an EMBL/GenBank/DDBJ whole genome shotgun (WGS) entry which is preliminary data.</text>
</comment>
<gene>
    <name evidence="3" type="ORF">C8D97_11369</name>
</gene>
<protein>
    <recommendedName>
        <fullName evidence="5">DUF1285 domain-containing protein</fullName>
    </recommendedName>
</protein>